<keyword evidence="6" id="KW-0998">Cell outer membrane</keyword>
<comment type="caution">
    <text evidence="11">The sequence shown here is derived from an EMBL/GenBank/DDBJ whole genome shotgun (WGS) entry which is preliminary data.</text>
</comment>
<dbReference type="InterPro" id="IPR004846">
    <property type="entry name" value="T2SS/T3SS_dom"/>
</dbReference>
<dbReference type="PANTHER" id="PTHR30604:SF1">
    <property type="entry name" value="DNA UTILIZATION PROTEIN HOFQ"/>
    <property type="match status" value="1"/>
</dbReference>
<sequence>MNARLSSLLVAGGVVLAGIHTGSLLASPSTETAVAKASTLAAATLEPAGAGARVSLRIPGMLGQPAIQVLSSPLRVVLDLPGVDRGTAVTKKDLAQLTHPLVQKARLGQFSTAPKPVTRLVLEVAPGTQVVVGTSPDGVQLMLNPGEGRVQARIEGVYHPGALPLPAVQASAPASAPAATAPAPATVQASAKPLATLPALGSSFQLLPQLAASTALPVATPEAVQLPEAEKAPAPAHNRYTGRTLGESSTRYTGAKITIDLQNTDIRDFLRILADTGKLNLVMDPDVQGNYGFKFNETPWDQVLDVVLKNASLGKEIQNGVLRVAKVEKLQKEEEERKKLEETKALAGELQTITRPLSYAKVSDVQRILKEMMTKRGSAILDDRTNTLIITDLPSRIPVIAELLDTLDVQIQQVQIEARVVEANKDWQRQFGVKWPQANSGTAAITGGTGSSSTPWVGSQAPFWNGIQGFNRAPSGQSAAVAWSPGTSGVTSIAAPAGELWLSFLSNRLSINAVLQALETDGTVKIVSSPKVVTQNNKKATILSGEKIPYPTQQGGAQGGAITVAFVDANLQLDVTPQITNEGTIIMDIKLEKAEADFSRTVQGTPTILRKALETQMLVRDGGTAVLGGVYVTNHSTGRSGVPFLSKIPLLGFLFRRDTKAESNSELLIFITPRVLRQ</sequence>
<proteinExistence type="inferred from homology"/>
<evidence type="ECO:0000313" key="12">
    <source>
        <dbReference type="Proteomes" id="UP001165044"/>
    </source>
</evidence>
<dbReference type="InterPro" id="IPR051808">
    <property type="entry name" value="Type_IV_pilus_biogenesis"/>
</dbReference>
<dbReference type="Gene3D" id="3.30.1370.120">
    <property type="match status" value="1"/>
</dbReference>
<evidence type="ECO:0000259" key="9">
    <source>
        <dbReference type="Pfam" id="PF00263"/>
    </source>
</evidence>
<keyword evidence="3 7" id="KW-0813">Transport</keyword>
<evidence type="ECO:0008006" key="13">
    <source>
        <dbReference type="Google" id="ProtNLM"/>
    </source>
</evidence>
<evidence type="ECO:0000256" key="2">
    <source>
        <dbReference type="ARBA" id="ARBA00006304"/>
    </source>
</evidence>
<feature type="domain" description="NolW-like" evidence="10">
    <location>
        <begin position="355"/>
        <end position="413"/>
    </location>
</feature>
<dbReference type="Pfam" id="PF03958">
    <property type="entry name" value="Secretin_N"/>
    <property type="match status" value="1"/>
</dbReference>
<evidence type="ECO:0000256" key="4">
    <source>
        <dbReference type="ARBA" id="ARBA00022729"/>
    </source>
</evidence>
<accession>A0ABQ5PX61</accession>
<evidence type="ECO:0000259" key="10">
    <source>
        <dbReference type="Pfam" id="PF03958"/>
    </source>
</evidence>
<comment type="subcellular location">
    <subcellularLocation>
        <location evidence="1 7">Cell outer membrane</location>
    </subcellularLocation>
</comment>
<comment type="similarity">
    <text evidence="2">Belongs to the bacterial secretin family. PilQ subfamily.</text>
</comment>
<feature type="coiled-coil region" evidence="8">
    <location>
        <begin position="323"/>
        <end position="350"/>
    </location>
</feature>
<evidence type="ECO:0000313" key="11">
    <source>
        <dbReference type="EMBL" id="GLH66953.1"/>
    </source>
</evidence>
<keyword evidence="4" id="KW-0732">Signal</keyword>
<evidence type="ECO:0000256" key="5">
    <source>
        <dbReference type="ARBA" id="ARBA00023136"/>
    </source>
</evidence>
<protein>
    <recommendedName>
        <fullName evidence="13">Type IV pilus secretin PilQ</fullName>
    </recommendedName>
</protein>
<evidence type="ECO:0000256" key="6">
    <source>
        <dbReference type="ARBA" id="ARBA00023237"/>
    </source>
</evidence>
<evidence type="ECO:0000256" key="8">
    <source>
        <dbReference type="SAM" id="Coils"/>
    </source>
</evidence>
<keyword evidence="5" id="KW-0472">Membrane</keyword>
<evidence type="ECO:0000256" key="7">
    <source>
        <dbReference type="RuleBase" id="RU004004"/>
    </source>
</evidence>
<dbReference type="InterPro" id="IPR004845">
    <property type="entry name" value="T2SS_GspD_CS"/>
</dbReference>
<dbReference type="NCBIfam" id="TIGR02515">
    <property type="entry name" value="IV_pilus_PilQ"/>
    <property type="match status" value="1"/>
</dbReference>
<keyword evidence="8" id="KW-0175">Coiled coil</keyword>
<organism evidence="11 12">
    <name type="scientific">Geothrix edaphica</name>
    <dbReference type="NCBI Taxonomy" id="2927976"/>
    <lineage>
        <taxon>Bacteria</taxon>
        <taxon>Pseudomonadati</taxon>
        <taxon>Acidobacteriota</taxon>
        <taxon>Holophagae</taxon>
        <taxon>Holophagales</taxon>
        <taxon>Holophagaceae</taxon>
        <taxon>Geothrix</taxon>
    </lineage>
</organism>
<reference evidence="11" key="1">
    <citation type="journal article" date="2023" name="Antonie Van Leeuwenhoek">
        <title>Mesoterricola silvestris gen. nov., sp. nov., Mesoterricola sediminis sp. nov., Geothrix oryzae sp. nov., Geothrix edaphica sp. nov., Geothrix rubra sp. nov., and Geothrix limicola sp. nov., six novel members of Acidobacteriota isolated from soils.</title>
        <authorList>
            <person name="Itoh H."/>
            <person name="Sugisawa Y."/>
            <person name="Mise K."/>
            <person name="Xu Z."/>
            <person name="Kuniyasu M."/>
            <person name="Ushijima N."/>
            <person name="Kawano K."/>
            <person name="Kobayashi E."/>
            <person name="Shiratori Y."/>
            <person name="Masuda Y."/>
            <person name="Senoo K."/>
        </authorList>
    </citation>
    <scope>NUCLEOTIDE SEQUENCE</scope>
    <source>
        <strain evidence="11">Red802</strain>
    </source>
</reference>
<dbReference type="Proteomes" id="UP001165044">
    <property type="component" value="Unassembled WGS sequence"/>
</dbReference>
<dbReference type="PRINTS" id="PR00811">
    <property type="entry name" value="BCTERIALGSPD"/>
</dbReference>
<dbReference type="PROSITE" id="PS00875">
    <property type="entry name" value="T2SP_D"/>
    <property type="match status" value="1"/>
</dbReference>
<dbReference type="InterPro" id="IPR001775">
    <property type="entry name" value="GspD/PilQ"/>
</dbReference>
<dbReference type="PANTHER" id="PTHR30604">
    <property type="entry name" value="PROTEIN TRANSPORT PROTEIN HOFQ"/>
    <property type="match status" value="1"/>
</dbReference>
<feature type="domain" description="Type II/III secretion system secretin-like" evidence="9">
    <location>
        <begin position="517"/>
        <end position="677"/>
    </location>
</feature>
<dbReference type="InterPro" id="IPR005644">
    <property type="entry name" value="NolW-like"/>
</dbReference>
<dbReference type="RefSeq" id="WP_285607689.1">
    <property type="nucleotide sequence ID" value="NZ_BSDC01000001.1"/>
</dbReference>
<gene>
    <name evidence="11" type="ORF">GETHED_13170</name>
</gene>
<evidence type="ECO:0000256" key="1">
    <source>
        <dbReference type="ARBA" id="ARBA00004442"/>
    </source>
</evidence>
<evidence type="ECO:0000256" key="3">
    <source>
        <dbReference type="ARBA" id="ARBA00022448"/>
    </source>
</evidence>
<dbReference type="InterPro" id="IPR038591">
    <property type="entry name" value="NolW-like_sf"/>
</dbReference>
<name>A0ABQ5PX61_9BACT</name>
<dbReference type="InterPro" id="IPR013355">
    <property type="entry name" value="Pilus_4_PilQ"/>
</dbReference>
<dbReference type="Gene3D" id="3.30.1370.130">
    <property type="match status" value="1"/>
</dbReference>
<dbReference type="Pfam" id="PF00263">
    <property type="entry name" value="Secretin"/>
    <property type="match status" value="1"/>
</dbReference>
<dbReference type="Gene3D" id="2.60.40.3500">
    <property type="match status" value="1"/>
</dbReference>
<keyword evidence="12" id="KW-1185">Reference proteome</keyword>
<dbReference type="EMBL" id="BSDC01000001">
    <property type="protein sequence ID" value="GLH66953.1"/>
    <property type="molecule type" value="Genomic_DNA"/>
</dbReference>